<dbReference type="Proteomes" id="UP000005307">
    <property type="component" value="Chromosome"/>
</dbReference>
<sequence length="117" mass="12986">MAEFPLFWAIIFLAKVTTDKLHCADEVAVVCGGTFDGRAGVHRTIDPGCTFRSVDKIAFAARDFILKNPTQLAKTVIPAGATEQPDIHVVTTFRHDSEQKMPARHRLRNRHSLKSTA</sequence>
<evidence type="ECO:0000313" key="2">
    <source>
        <dbReference type="EMBL" id="AGI69219.1"/>
    </source>
</evidence>
<dbReference type="STRING" id="391626.OAN307_c37650"/>
<keyword evidence="3" id="KW-1185">Reference proteome</keyword>
<proteinExistence type="predicted"/>
<feature type="region of interest" description="Disordered" evidence="1">
    <location>
        <begin position="97"/>
        <end position="117"/>
    </location>
</feature>
<organism evidence="2 3">
    <name type="scientific">Octadecabacter antarcticus 307</name>
    <dbReference type="NCBI Taxonomy" id="391626"/>
    <lineage>
        <taxon>Bacteria</taxon>
        <taxon>Pseudomonadati</taxon>
        <taxon>Pseudomonadota</taxon>
        <taxon>Alphaproteobacteria</taxon>
        <taxon>Rhodobacterales</taxon>
        <taxon>Roseobacteraceae</taxon>
        <taxon>Octadecabacter</taxon>
    </lineage>
</organism>
<dbReference type="KEGG" id="oat:OAN307_c37650"/>
<dbReference type="EMBL" id="CP003740">
    <property type="protein sequence ID" value="AGI69219.1"/>
    <property type="molecule type" value="Genomic_DNA"/>
</dbReference>
<protein>
    <submittedName>
        <fullName evidence="2">Uncharacterized protein</fullName>
    </submittedName>
</protein>
<evidence type="ECO:0000313" key="3">
    <source>
        <dbReference type="Proteomes" id="UP000005307"/>
    </source>
</evidence>
<dbReference type="HOGENOM" id="CLU_2082415_0_0_5"/>
<evidence type="ECO:0000256" key="1">
    <source>
        <dbReference type="SAM" id="MobiDB-lite"/>
    </source>
</evidence>
<reference evidence="2 3" key="1">
    <citation type="journal article" date="2013" name="PLoS ONE">
        <title>Poles Apart: Arctic and Antarctic Octadecabacter strains Share High Genome Plasticity and a New Type of Xanthorhodopsin.</title>
        <authorList>
            <person name="Vollmers J."/>
            <person name="Voget S."/>
            <person name="Dietrich S."/>
            <person name="Gollnow K."/>
            <person name="Smits M."/>
            <person name="Meyer K."/>
            <person name="Brinkhoff T."/>
            <person name="Simon M."/>
            <person name="Daniel R."/>
        </authorList>
    </citation>
    <scope>NUCLEOTIDE SEQUENCE [LARGE SCALE GENOMIC DNA]</scope>
    <source>
        <strain evidence="2 3">307</strain>
    </source>
</reference>
<gene>
    <name evidence="2" type="ORF">OAN307_c37650</name>
</gene>
<accession>M9R983</accession>
<dbReference type="AlphaFoldDB" id="M9R983"/>
<dbReference type="RefSeq" id="WP_015501163.1">
    <property type="nucleotide sequence ID" value="NC_020911.1"/>
</dbReference>
<feature type="compositionally biased region" description="Basic residues" evidence="1">
    <location>
        <begin position="102"/>
        <end position="117"/>
    </location>
</feature>
<name>M9R983_9RHOB</name>